<sequence>MENFGEALKRRRLAAGFRSLRAIADKTGYDFGYHGQVERGDRLGSAEFAEVCDVALNAGGELLALFHGGKEADVRRRTLLGTLTGLAVTTTVSPLVTMEALRQGIGQAVDADHDDWQLIAQDYATDFYLVGFGELLQRIQTDLVILLQLMAAQPADRQLARAAGQMSCILAMILTARGERATARRWWATARVAADKSGDLDTKLLVGAYDAINALYDGRSATRALRTANETLALAGERSCAGTAGALACRAQALAMVGDADGAVEAAQAVERITATMPSEVASATGSVWGWPEHRMWHTQSWVYSRTGRLQEAARAQDHAVALYPASQARLRAQVEMHRASCIIQAGQVTDGLRHAADALDRLPADRHNELLHEMVRMVVATVPTDHRDLIEVEELTDRIPALPSA</sequence>
<evidence type="ECO:0000313" key="2">
    <source>
        <dbReference type="Proteomes" id="UP001240984"/>
    </source>
</evidence>
<evidence type="ECO:0000313" key="1">
    <source>
        <dbReference type="EMBL" id="MDP9799328.1"/>
    </source>
</evidence>
<dbReference type="InterPro" id="IPR011990">
    <property type="entry name" value="TPR-like_helical_dom_sf"/>
</dbReference>
<dbReference type="Gene3D" id="1.25.40.10">
    <property type="entry name" value="Tetratricopeptide repeat domain"/>
    <property type="match status" value="1"/>
</dbReference>
<dbReference type="SUPFAM" id="SSF48452">
    <property type="entry name" value="TPR-like"/>
    <property type="match status" value="1"/>
</dbReference>
<dbReference type="RefSeq" id="WP_306838111.1">
    <property type="nucleotide sequence ID" value="NZ_JAUSRA010000001.1"/>
</dbReference>
<comment type="caution">
    <text evidence="1">The sequence shown here is derived from an EMBL/GenBank/DDBJ whole genome shotgun (WGS) entry which is preliminary data.</text>
</comment>
<dbReference type="Proteomes" id="UP001240984">
    <property type="component" value="Unassembled WGS sequence"/>
</dbReference>
<name>A0ABT9N6J9_9ACTN</name>
<keyword evidence="2" id="KW-1185">Reference proteome</keyword>
<dbReference type="EMBL" id="JAUSRA010000001">
    <property type="protein sequence ID" value="MDP9799328.1"/>
    <property type="molecule type" value="Genomic_DNA"/>
</dbReference>
<organism evidence="1 2">
    <name type="scientific">Catenuloplanes nepalensis</name>
    <dbReference type="NCBI Taxonomy" id="587533"/>
    <lineage>
        <taxon>Bacteria</taxon>
        <taxon>Bacillati</taxon>
        <taxon>Actinomycetota</taxon>
        <taxon>Actinomycetes</taxon>
        <taxon>Micromonosporales</taxon>
        <taxon>Micromonosporaceae</taxon>
        <taxon>Catenuloplanes</taxon>
    </lineage>
</organism>
<gene>
    <name evidence="1" type="ORF">J2S43_007840</name>
</gene>
<reference evidence="1 2" key="1">
    <citation type="submission" date="2023-07" db="EMBL/GenBank/DDBJ databases">
        <title>Sequencing the genomes of 1000 actinobacteria strains.</title>
        <authorList>
            <person name="Klenk H.-P."/>
        </authorList>
    </citation>
    <scope>NUCLEOTIDE SEQUENCE [LARGE SCALE GENOMIC DNA]</scope>
    <source>
        <strain evidence="1 2">DSM 44710</strain>
    </source>
</reference>
<proteinExistence type="predicted"/>
<accession>A0ABT9N6J9</accession>
<protein>
    <submittedName>
        <fullName evidence="1">Tetratricopeptide (TPR) repeat protein</fullName>
    </submittedName>
</protein>